<feature type="domain" description="CinA C-terminal" evidence="1">
    <location>
        <begin position="15"/>
        <end position="167"/>
    </location>
</feature>
<reference evidence="2 4" key="1">
    <citation type="submission" date="2015-09" db="EMBL/GenBank/DDBJ databases">
        <authorList>
            <consortium name="Pathogen Informatics"/>
        </authorList>
    </citation>
    <scope>NUCLEOTIDE SEQUENCE [LARGE SCALE GENOMIC DNA]</scope>
    <source>
        <strain evidence="2 4">2789STDY5834841</strain>
    </source>
</reference>
<dbReference type="Pfam" id="PF02464">
    <property type="entry name" value="CinA"/>
    <property type="match status" value="1"/>
</dbReference>
<gene>
    <name evidence="2" type="primary">ygaD</name>
    <name evidence="3" type="ORF">EAI93_02795</name>
    <name evidence="2" type="ORF">ERS852456_00369</name>
</gene>
<dbReference type="Proteomes" id="UP000095787">
    <property type="component" value="Unassembled WGS sequence"/>
</dbReference>
<evidence type="ECO:0000259" key="1">
    <source>
        <dbReference type="Pfam" id="PF02464"/>
    </source>
</evidence>
<dbReference type="AlphaFoldDB" id="A0A173YFU5"/>
<dbReference type="RefSeq" id="WP_009242621.1">
    <property type="nucleotide sequence ID" value="NZ_AP028249.1"/>
</dbReference>
<dbReference type="SUPFAM" id="SSF142433">
    <property type="entry name" value="CinA-like"/>
    <property type="match status" value="1"/>
</dbReference>
<organism evidence="2 4">
    <name type="scientific">[Ruminococcus] torques</name>
    <dbReference type="NCBI Taxonomy" id="33039"/>
    <lineage>
        <taxon>Bacteria</taxon>
        <taxon>Bacillati</taxon>
        <taxon>Bacillota</taxon>
        <taxon>Clostridia</taxon>
        <taxon>Lachnospirales</taxon>
        <taxon>Lachnospiraceae</taxon>
        <taxon>Mediterraneibacter</taxon>
    </lineage>
</organism>
<name>A0A173YFU5_9FIRM</name>
<dbReference type="EMBL" id="CYZO01000004">
    <property type="protein sequence ID" value="CUN62006.1"/>
    <property type="molecule type" value="Genomic_DNA"/>
</dbReference>
<dbReference type="GeneID" id="97328617"/>
<proteinExistence type="predicted"/>
<dbReference type="InterPro" id="IPR008136">
    <property type="entry name" value="CinA_C"/>
</dbReference>
<reference evidence="3 5" key="2">
    <citation type="journal article" date="2019" name="Science, e1252229">
        <title>Invertible promoters mediate bacterial phase variation, antibiotic resistance, and host adaptation in the gut.</title>
        <authorList>
            <person name="Jiang X."/>
            <person name="Hall A.B."/>
            <person name="Arthur T.D."/>
            <person name="Plichta D.R."/>
            <person name="Covington C.T."/>
            <person name="Poyet M."/>
            <person name="Crothers J."/>
            <person name="Moses P.L."/>
            <person name="Tolonen A.C."/>
            <person name="Vlamakis H."/>
            <person name="Alm E.J."/>
            <person name="Xavier R.J."/>
        </authorList>
    </citation>
    <scope>NUCLEOTIDE SEQUENCE [LARGE SCALE GENOMIC DNA]</scope>
    <source>
        <strain evidence="5">aa_0143</strain>
        <strain evidence="3">Aa_0143</strain>
    </source>
</reference>
<accession>A0A173YFU5</accession>
<evidence type="ECO:0000313" key="2">
    <source>
        <dbReference type="EMBL" id="CUN62006.1"/>
    </source>
</evidence>
<evidence type="ECO:0000313" key="5">
    <source>
        <dbReference type="Proteomes" id="UP000292665"/>
    </source>
</evidence>
<dbReference type="Proteomes" id="UP000292665">
    <property type="component" value="Unassembled WGS sequence"/>
</dbReference>
<dbReference type="InterPro" id="IPR036653">
    <property type="entry name" value="CinA-like_C"/>
</dbReference>
<protein>
    <submittedName>
        <fullName evidence="3">CinA family protein</fullName>
    </submittedName>
    <submittedName>
        <fullName evidence="2">Competence damage-inducible protein A</fullName>
    </submittedName>
</protein>
<dbReference type="EMBL" id="RCYR01000002">
    <property type="protein sequence ID" value="RYS81781.1"/>
    <property type="molecule type" value="Genomic_DNA"/>
</dbReference>
<evidence type="ECO:0000313" key="3">
    <source>
        <dbReference type="EMBL" id="RYS81781.1"/>
    </source>
</evidence>
<dbReference type="NCBIfam" id="TIGR00199">
    <property type="entry name" value="PncC_domain"/>
    <property type="match status" value="1"/>
</dbReference>
<sequence>MYLEWYLKEKKAYEKTLEETVTELLSEKHLHVTTAESCTGGLISGTLVNAAGASAVLNEGYVTYSNEAKERLLGVSHETLETYGAVSEQTAKEMAEGAAKAAGAEAALSATGIAGPSGGTEDKPVGLVYIGCYLNGETVVKECRFHGNRMENRAQTVETALEMLKDALLKE</sequence>
<evidence type="ECO:0000313" key="4">
    <source>
        <dbReference type="Proteomes" id="UP000095787"/>
    </source>
</evidence>
<dbReference type="Gene3D" id="3.90.950.20">
    <property type="entry name" value="CinA-like"/>
    <property type="match status" value="1"/>
</dbReference>